<dbReference type="AlphaFoldDB" id="J5T8A6"/>
<evidence type="ECO:0000313" key="3">
    <source>
        <dbReference type="Proteomes" id="UP000002748"/>
    </source>
</evidence>
<evidence type="ECO:0008006" key="4">
    <source>
        <dbReference type="Google" id="ProtNLM"/>
    </source>
</evidence>
<name>J5T8A6_TRIAS</name>
<sequence>MVAIHHNSFPHIFDCIWRELDFLDLQVARLVCKDWARRVDKLLWHLSVEYQSDGRLQVRTLDASTSVYFHTVPISAAEPGNVWMAMMAKVQVLDLVGAERFSPKQDQVWLRKFIQRIPLVRWYGTPPRPIDALNMDTLLFFHDLTGPSAPSVTLRYTQFQPQTVISTVRCTVDPLRLTLSDHDNAVSFYGWDGCTDEVTLILQDARPEPRQPPPSGAAAEIDVVMTYLNIVRVESAYINIVGLEAFLPDTEWPAFRERVARQFRTDAEDSGEPWSDEDEEFTTYWKFLTHDEYKEQQASADQRMSLTLDLADLIVNIDCYANPVDSESDMFASGNDSWDPNTDHLTVVLHDKIAKPPKFGSTPSPLSRASWRTP</sequence>
<evidence type="ECO:0000313" key="2">
    <source>
        <dbReference type="EMBL" id="EJT49706.1"/>
    </source>
</evidence>
<accession>J5T8A6</accession>
<comment type="caution">
    <text evidence="2">The sequence shown here is derived from an EMBL/GenBank/DDBJ whole genome shotgun (WGS) entry which is preliminary data.</text>
</comment>
<feature type="compositionally biased region" description="Polar residues" evidence="1">
    <location>
        <begin position="361"/>
        <end position="374"/>
    </location>
</feature>
<dbReference type="HOGENOM" id="CLU_740080_0_0_1"/>
<dbReference type="GeneID" id="25984642"/>
<gene>
    <name evidence="2" type="ORF">A1Q1_01128</name>
</gene>
<proteinExistence type="predicted"/>
<dbReference type="Proteomes" id="UP000002748">
    <property type="component" value="Unassembled WGS sequence"/>
</dbReference>
<dbReference type="VEuPathDB" id="FungiDB:A1Q1_01128"/>
<organism evidence="2 3">
    <name type="scientific">Trichosporon asahii var. asahii (strain ATCC 90039 / CBS 2479 / JCM 2466 / KCTC 7840 / NBRC 103889/ NCYC 2677 / UAMH 7654)</name>
    <name type="common">Yeast</name>
    <dbReference type="NCBI Taxonomy" id="1186058"/>
    <lineage>
        <taxon>Eukaryota</taxon>
        <taxon>Fungi</taxon>
        <taxon>Dikarya</taxon>
        <taxon>Basidiomycota</taxon>
        <taxon>Agaricomycotina</taxon>
        <taxon>Tremellomycetes</taxon>
        <taxon>Trichosporonales</taxon>
        <taxon>Trichosporonaceae</taxon>
        <taxon>Trichosporon</taxon>
    </lineage>
</organism>
<dbReference type="RefSeq" id="XP_014180878.1">
    <property type="nucleotide sequence ID" value="XM_014325403.1"/>
</dbReference>
<evidence type="ECO:0000256" key="1">
    <source>
        <dbReference type="SAM" id="MobiDB-lite"/>
    </source>
</evidence>
<feature type="region of interest" description="Disordered" evidence="1">
    <location>
        <begin position="355"/>
        <end position="374"/>
    </location>
</feature>
<protein>
    <recommendedName>
        <fullName evidence="4">F-box domain-containing protein</fullName>
    </recommendedName>
</protein>
<reference evidence="2 3" key="1">
    <citation type="journal article" date="2012" name="Eukaryot. Cell">
        <title>Draft genome sequence of CBS 2479, the standard type strain of Trichosporon asahii.</title>
        <authorList>
            <person name="Yang R.Y."/>
            <person name="Li H.T."/>
            <person name="Zhu H."/>
            <person name="Zhou G.P."/>
            <person name="Wang M."/>
            <person name="Wang L."/>
        </authorList>
    </citation>
    <scope>NUCLEOTIDE SEQUENCE [LARGE SCALE GENOMIC DNA]</scope>
    <source>
        <strain evidence="3">ATCC 90039 / CBS 2479 / JCM 2466 / KCTC 7840 / NCYC 2677 / UAMH 7654</strain>
    </source>
</reference>
<dbReference type="EMBL" id="ALBS01000160">
    <property type="protein sequence ID" value="EJT49706.1"/>
    <property type="molecule type" value="Genomic_DNA"/>
</dbReference>
<dbReference type="KEGG" id="tasa:A1Q1_01128"/>